<keyword evidence="3" id="KW-1185">Reference proteome</keyword>
<feature type="compositionally biased region" description="Low complexity" evidence="1">
    <location>
        <begin position="237"/>
        <end position="250"/>
    </location>
</feature>
<comment type="caution">
    <text evidence="2">The sequence shown here is derived from an EMBL/GenBank/DDBJ whole genome shotgun (WGS) entry which is preliminary data.</text>
</comment>
<feature type="region of interest" description="Disordered" evidence="1">
    <location>
        <begin position="169"/>
        <end position="268"/>
    </location>
</feature>
<evidence type="ECO:0000313" key="3">
    <source>
        <dbReference type="Proteomes" id="UP001596512"/>
    </source>
</evidence>
<evidence type="ECO:0000313" key="2">
    <source>
        <dbReference type="EMBL" id="MFC7615095.1"/>
    </source>
</evidence>
<protein>
    <recommendedName>
        <fullName evidence="4">Aldehyde dehydrogenase family protein</fullName>
    </recommendedName>
</protein>
<proteinExistence type="predicted"/>
<feature type="compositionally biased region" description="Low complexity" evidence="1">
    <location>
        <begin position="217"/>
        <end position="229"/>
    </location>
</feature>
<evidence type="ECO:0008006" key="4">
    <source>
        <dbReference type="Google" id="ProtNLM"/>
    </source>
</evidence>
<evidence type="ECO:0000256" key="1">
    <source>
        <dbReference type="SAM" id="MobiDB-lite"/>
    </source>
</evidence>
<dbReference type="Proteomes" id="UP001596512">
    <property type="component" value="Unassembled WGS sequence"/>
</dbReference>
<accession>A0ABW2TMT8</accession>
<name>A0ABW2TMT8_9PSEU</name>
<dbReference type="EMBL" id="JBHTEY010000004">
    <property type="protein sequence ID" value="MFC7615095.1"/>
    <property type="molecule type" value="Genomic_DNA"/>
</dbReference>
<feature type="compositionally biased region" description="Low complexity" evidence="1">
    <location>
        <begin position="176"/>
        <end position="208"/>
    </location>
</feature>
<feature type="compositionally biased region" description="Pro residues" evidence="1">
    <location>
        <begin position="251"/>
        <end position="268"/>
    </location>
</feature>
<gene>
    <name evidence="2" type="ORF">ACFQV2_17825</name>
</gene>
<reference evidence="3" key="1">
    <citation type="journal article" date="2019" name="Int. J. Syst. Evol. Microbiol.">
        <title>The Global Catalogue of Microorganisms (GCM) 10K type strain sequencing project: providing services to taxonomists for standard genome sequencing and annotation.</title>
        <authorList>
            <consortium name="The Broad Institute Genomics Platform"/>
            <consortium name="The Broad Institute Genome Sequencing Center for Infectious Disease"/>
            <person name="Wu L."/>
            <person name="Ma J."/>
        </authorList>
    </citation>
    <scope>NUCLEOTIDE SEQUENCE [LARGE SCALE GENOMIC DNA]</scope>
    <source>
        <strain evidence="3">JCM 17695</strain>
    </source>
</reference>
<organism evidence="2 3">
    <name type="scientific">Actinokineospora soli</name>
    <dbReference type="NCBI Taxonomy" id="1048753"/>
    <lineage>
        <taxon>Bacteria</taxon>
        <taxon>Bacillati</taxon>
        <taxon>Actinomycetota</taxon>
        <taxon>Actinomycetes</taxon>
        <taxon>Pseudonocardiales</taxon>
        <taxon>Pseudonocardiaceae</taxon>
        <taxon>Actinokineospora</taxon>
    </lineage>
</organism>
<sequence length="268" mass="26303">MPSTPFTPTDPAEAAQRVRAALRAGAALSGHPGTELAARVDAAAADLAGVAPVTAGDPVDVLVGVLAAWLAGATPWVGPDAPAGAALPADALVVAEPLVGCVAHPAGWLGGLALPEGAERVVVHADWRVDAWLPVVCSALLAGVPEVELVAAGSAVDGRGVLAFPGHAVPRAPTVSTGGSPGARSGPPAARPRTGTASATTSSSPTSTRRPRGRARAGGSRAATACSTRRAGRSRTTRGAGSASRACCPSSPRPRPSWSPPIGPSGRG</sequence>